<comment type="caution">
    <text evidence="2">The sequence shown here is derived from an EMBL/GenBank/DDBJ whole genome shotgun (WGS) entry which is preliminary data.</text>
</comment>
<dbReference type="EMBL" id="VTPC01003706">
    <property type="protein sequence ID" value="KAF2898100.1"/>
    <property type="molecule type" value="Genomic_DNA"/>
</dbReference>
<gene>
    <name evidence="2" type="ORF">ILUMI_08075</name>
</gene>
<dbReference type="OrthoDB" id="6781368at2759"/>
<dbReference type="Proteomes" id="UP000801492">
    <property type="component" value="Unassembled WGS sequence"/>
</dbReference>
<dbReference type="AlphaFoldDB" id="A0A8K0D298"/>
<reference evidence="2" key="1">
    <citation type="submission" date="2019-08" db="EMBL/GenBank/DDBJ databases">
        <title>The genome of the North American firefly Photinus pyralis.</title>
        <authorList>
            <consortium name="Photinus pyralis genome working group"/>
            <person name="Fallon T.R."/>
            <person name="Sander Lower S.E."/>
            <person name="Weng J.-K."/>
        </authorList>
    </citation>
    <scope>NUCLEOTIDE SEQUENCE</scope>
    <source>
        <strain evidence="2">TRF0915ILg1</strain>
        <tissue evidence="2">Whole body</tissue>
    </source>
</reference>
<dbReference type="Pfam" id="PF20758">
    <property type="entry name" value="2B_soluble"/>
    <property type="match status" value="1"/>
</dbReference>
<organism evidence="2 3">
    <name type="scientific">Ignelater luminosus</name>
    <name type="common">Cucubano</name>
    <name type="synonym">Pyrophorus luminosus</name>
    <dbReference type="NCBI Taxonomy" id="2038154"/>
    <lineage>
        <taxon>Eukaryota</taxon>
        <taxon>Metazoa</taxon>
        <taxon>Ecdysozoa</taxon>
        <taxon>Arthropoda</taxon>
        <taxon>Hexapoda</taxon>
        <taxon>Insecta</taxon>
        <taxon>Pterygota</taxon>
        <taxon>Neoptera</taxon>
        <taxon>Endopterygota</taxon>
        <taxon>Coleoptera</taxon>
        <taxon>Polyphaga</taxon>
        <taxon>Elateriformia</taxon>
        <taxon>Elateroidea</taxon>
        <taxon>Elateridae</taxon>
        <taxon>Agrypninae</taxon>
        <taxon>Pyrophorini</taxon>
        <taxon>Ignelater</taxon>
    </lineage>
</organism>
<proteinExistence type="predicted"/>
<protein>
    <recommendedName>
        <fullName evidence="1">2B protein soluble domain-containing protein</fullName>
    </recommendedName>
</protein>
<dbReference type="InterPro" id="IPR049133">
    <property type="entry name" value="2B_soluble"/>
</dbReference>
<evidence type="ECO:0000259" key="1">
    <source>
        <dbReference type="Pfam" id="PF20758"/>
    </source>
</evidence>
<sequence>MTVSSQSGPRSPRPPEDLFTTATSALRRLHFKTGRGATKNTSKSQIVLALKDENWKEIKNRKNIINEAEKSYKNLYNTQINRPPTRTNTKVIIVESEDIPDITKEEILFALKTMKNNKAPESDKILTEMIKEAPGKPL</sequence>
<evidence type="ECO:0000313" key="2">
    <source>
        <dbReference type="EMBL" id="KAF2898100.1"/>
    </source>
</evidence>
<evidence type="ECO:0000313" key="3">
    <source>
        <dbReference type="Proteomes" id="UP000801492"/>
    </source>
</evidence>
<feature type="domain" description="2B protein soluble" evidence="1">
    <location>
        <begin position="20"/>
        <end position="126"/>
    </location>
</feature>
<name>A0A8K0D298_IGNLU</name>
<accession>A0A8K0D298</accession>
<keyword evidence="3" id="KW-1185">Reference proteome</keyword>